<feature type="signal peptide" evidence="2">
    <location>
        <begin position="1"/>
        <end position="35"/>
    </location>
</feature>
<name>A0ABX1QJ95_9RHOO</name>
<feature type="chain" id="PRO_5047190184" evidence="2">
    <location>
        <begin position="36"/>
        <end position="129"/>
    </location>
</feature>
<accession>A0ABX1QJ95</accession>
<protein>
    <submittedName>
        <fullName evidence="3">Uncharacterized protein</fullName>
    </submittedName>
</protein>
<evidence type="ECO:0000256" key="1">
    <source>
        <dbReference type="SAM" id="MobiDB-lite"/>
    </source>
</evidence>
<dbReference type="Proteomes" id="UP000648984">
    <property type="component" value="Unassembled WGS sequence"/>
</dbReference>
<comment type="caution">
    <text evidence="3">The sequence shown here is derived from an EMBL/GenBank/DDBJ whole genome shotgun (WGS) entry which is preliminary data.</text>
</comment>
<feature type="region of interest" description="Disordered" evidence="1">
    <location>
        <begin position="37"/>
        <end position="83"/>
    </location>
</feature>
<organism evidence="3 4">
    <name type="scientific">Aromatoleum diolicum</name>
    <dbReference type="NCBI Taxonomy" id="75796"/>
    <lineage>
        <taxon>Bacteria</taxon>
        <taxon>Pseudomonadati</taxon>
        <taxon>Pseudomonadota</taxon>
        <taxon>Betaproteobacteria</taxon>
        <taxon>Rhodocyclales</taxon>
        <taxon>Rhodocyclaceae</taxon>
        <taxon>Aromatoleum</taxon>
    </lineage>
</organism>
<dbReference type="RefSeq" id="WP_169262746.1">
    <property type="nucleotide sequence ID" value="NZ_WTVQ01000076.1"/>
</dbReference>
<proteinExistence type="predicted"/>
<evidence type="ECO:0000256" key="2">
    <source>
        <dbReference type="SAM" id="SignalP"/>
    </source>
</evidence>
<gene>
    <name evidence="3" type="ORF">GPA25_23005</name>
</gene>
<reference evidence="3 4" key="1">
    <citation type="submission" date="2019-12" db="EMBL/GenBank/DDBJ databases">
        <title>Comparative genomics gives insights into the taxonomy of the Azoarcus-Aromatoleum group and reveals separate origins of nif in the plant-associated Azoarcus and non-plant-associated Aromatoleum sub-groups.</title>
        <authorList>
            <person name="Lafos M."/>
            <person name="Maluk M."/>
            <person name="Batista M."/>
            <person name="Junghare M."/>
            <person name="Carmona M."/>
            <person name="Faoro H."/>
            <person name="Cruz L.M."/>
            <person name="Battistoni F."/>
            <person name="De Souza E."/>
            <person name="Pedrosa F."/>
            <person name="Chen W.-M."/>
            <person name="Poole P.S."/>
            <person name="Dixon R.A."/>
            <person name="James E.K."/>
        </authorList>
    </citation>
    <scope>NUCLEOTIDE SEQUENCE [LARGE SCALE GENOMIC DNA]</scope>
    <source>
        <strain evidence="3 4">22Lin</strain>
    </source>
</reference>
<sequence length="129" mass="13090">MQTSIRSCRSLKPASITRFLACAALVLGVQAVSVAGESAAPVESREPSTAAAVGHTVGGTMRDIGTGARDAGREVGHGAAEAGRNIGHTVRDAAVVTWHGIGDAGRAIGRTARDGSKAFVRGLKGESQR</sequence>
<evidence type="ECO:0000313" key="3">
    <source>
        <dbReference type="EMBL" id="NMG77626.1"/>
    </source>
</evidence>
<keyword evidence="2" id="KW-0732">Signal</keyword>
<dbReference type="EMBL" id="WTVQ01000076">
    <property type="protein sequence ID" value="NMG77626.1"/>
    <property type="molecule type" value="Genomic_DNA"/>
</dbReference>
<keyword evidence="4" id="KW-1185">Reference proteome</keyword>
<evidence type="ECO:0000313" key="4">
    <source>
        <dbReference type="Proteomes" id="UP000648984"/>
    </source>
</evidence>